<organism evidence="1 2">
    <name type="scientific">Porites lobata</name>
    <dbReference type="NCBI Taxonomy" id="104759"/>
    <lineage>
        <taxon>Eukaryota</taxon>
        <taxon>Metazoa</taxon>
        <taxon>Cnidaria</taxon>
        <taxon>Anthozoa</taxon>
        <taxon>Hexacorallia</taxon>
        <taxon>Scleractinia</taxon>
        <taxon>Fungiina</taxon>
        <taxon>Poritidae</taxon>
        <taxon>Porites</taxon>
    </lineage>
</organism>
<gene>
    <name evidence="1" type="ORF">PLOB_00028498</name>
</gene>
<name>A0ABN8RVM0_9CNID</name>
<dbReference type="InterPro" id="IPR051792">
    <property type="entry name" value="GGT_bact"/>
</dbReference>
<evidence type="ECO:0008006" key="3">
    <source>
        <dbReference type="Google" id="ProtNLM"/>
    </source>
</evidence>
<evidence type="ECO:0000313" key="2">
    <source>
        <dbReference type="Proteomes" id="UP001159405"/>
    </source>
</evidence>
<evidence type="ECO:0000313" key="1">
    <source>
        <dbReference type="EMBL" id="CAH3183382.1"/>
    </source>
</evidence>
<sequence length="242" mass="26253">MERMTLNRFERPKPLAVSNGKGLVAGTTEPFAVHSGMDALRKGGTAMDACLATALAEITLATGSYVSYAGVTQILYYEKSSTRVFSINGGWNTPLHGDPSQIPKVHTTGNNGASVLVPGFIAGVVDAAQKFAKFPLKTLFEPALFFAENGFKMSAGLANSIKLYYNNITLLRTAQGRSIFTNPETGKPYAYQELFKQPELTVFIKNVSTSGKDYFYNGTWADEITKHAQISDPVGEAIQHII</sequence>
<proteinExistence type="predicted"/>
<keyword evidence="2" id="KW-1185">Reference proteome</keyword>
<dbReference type="SUPFAM" id="SSF56235">
    <property type="entry name" value="N-terminal nucleophile aminohydrolases (Ntn hydrolases)"/>
    <property type="match status" value="1"/>
</dbReference>
<reference evidence="1 2" key="1">
    <citation type="submission" date="2022-05" db="EMBL/GenBank/DDBJ databases">
        <authorList>
            <consortium name="Genoscope - CEA"/>
            <person name="William W."/>
        </authorList>
    </citation>
    <scope>NUCLEOTIDE SEQUENCE [LARGE SCALE GENOMIC DNA]</scope>
</reference>
<dbReference type="EMBL" id="CALNXK010000351">
    <property type="protein sequence ID" value="CAH3183382.1"/>
    <property type="molecule type" value="Genomic_DNA"/>
</dbReference>
<dbReference type="PANTHER" id="PTHR43199">
    <property type="entry name" value="GLUTATHIONE HYDROLASE"/>
    <property type="match status" value="1"/>
</dbReference>
<accession>A0ABN8RVM0</accession>
<dbReference type="InterPro" id="IPR029055">
    <property type="entry name" value="Ntn_hydrolases_N"/>
</dbReference>
<protein>
    <recommendedName>
        <fullName evidence="3">Gamma-glutamyltransferase</fullName>
    </recommendedName>
</protein>
<comment type="caution">
    <text evidence="1">The sequence shown here is derived from an EMBL/GenBank/DDBJ whole genome shotgun (WGS) entry which is preliminary data.</text>
</comment>
<dbReference type="PANTHER" id="PTHR43199:SF1">
    <property type="entry name" value="GLUTATHIONE HYDROLASE PROENZYME"/>
    <property type="match status" value="1"/>
</dbReference>
<dbReference type="Proteomes" id="UP001159405">
    <property type="component" value="Unassembled WGS sequence"/>
</dbReference>
<dbReference type="Pfam" id="PF01019">
    <property type="entry name" value="G_glu_transpept"/>
    <property type="match status" value="1"/>
</dbReference>
<dbReference type="PRINTS" id="PR01210">
    <property type="entry name" value="GGTRANSPTASE"/>
</dbReference>